<sequence>TTIRMDIQGMPSVMDWFVNIDDLRQAYGPILVLVVEHQIQGRKDLLLQS</sequence>
<proteinExistence type="predicted"/>
<gene>
    <name evidence="1" type="ORF">Q604_UNBC13048G0001</name>
</gene>
<dbReference type="AlphaFoldDB" id="W1XQT6"/>
<reference evidence="1" key="1">
    <citation type="submission" date="2013-12" db="EMBL/GenBank/DDBJ databases">
        <title>A Varibaculum cambriense genome reconstructed from a premature infant gut community with otherwise low bacterial novelty that shifts toward anaerobic metabolism during the third week of life.</title>
        <authorList>
            <person name="Brown C.T."/>
            <person name="Sharon I."/>
            <person name="Thomas B.C."/>
            <person name="Castelle C.J."/>
            <person name="Morowitz M.J."/>
            <person name="Banfield J.F."/>
        </authorList>
    </citation>
    <scope>NUCLEOTIDE SEQUENCE</scope>
</reference>
<protein>
    <submittedName>
        <fullName evidence="1">Uncharacterized protein</fullName>
    </submittedName>
</protein>
<name>W1XQT6_9ZZZZ</name>
<evidence type="ECO:0000313" key="1">
    <source>
        <dbReference type="EMBL" id="ETJ32496.1"/>
    </source>
</evidence>
<comment type="caution">
    <text evidence="1">The sequence shown here is derived from an EMBL/GenBank/DDBJ whole genome shotgun (WGS) entry which is preliminary data.</text>
</comment>
<feature type="non-terminal residue" evidence="1">
    <location>
        <position position="1"/>
    </location>
</feature>
<accession>W1XQT6</accession>
<organism evidence="1">
    <name type="scientific">human gut metagenome</name>
    <dbReference type="NCBI Taxonomy" id="408170"/>
    <lineage>
        <taxon>unclassified sequences</taxon>
        <taxon>metagenomes</taxon>
        <taxon>organismal metagenomes</taxon>
    </lineage>
</organism>
<dbReference type="EMBL" id="AZMM01013048">
    <property type="protein sequence ID" value="ETJ32496.1"/>
    <property type="molecule type" value="Genomic_DNA"/>
</dbReference>